<evidence type="ECO:0000259" key="1">
    <source>
        <dbReference type="Pfam" id="PF02602"/>
    </source>
</evidence>
<dbReference type="SUPFAM" id="SSF69618">
    <property type="entry name" value="HemD-like"/>
    <property type="match status" value="1"/>
</dbReference>
<dbReference type="Gene3D" id="3.40.50.10090">
    <property type="match status" value="1"/>
</dbReference>
<sequence>MSVDSRVVVVRVKDGPCPEGALCVSIGRVVPRRGVEVPDGDYLVVMSPVVADAVDIAALAGRFRCVICVGPSTAARVGKCVVPREYTSYGIAELLKSLAPGRVVVLRSSSGNEVLRSLVPNVVEVAVYDLVIDEERVREVVGILSRAEAVVLTSAKVAEAVAKYVDLRGRTVVAIGSVTSQKLVQLGVPHLVAEEATIKSAVEAALRAIG</sequence>
<dbReference type="InterPro" id="IPR036108">
    <property type="entry name" value="4pyrrol_syn_uPrphyn_synt_sf"/>
</dbReference>
<gene>
    <name evidence="2" type="ORF">HC235_09275</name>
</gene>
<dbReference type="GO" id="GO:0004852">
    <property type="term" value="F:uroporphyrinogen-III synthase activity"/>
    <property type="evidence" value="ECO:0007669"/>
    <property type="project" value="InterPro"/>
</dbReference>
<protein>
    <submittedName>
        <fullName evidence="2">Uroporphyrinogen-III synthase</fullName>
    </submittedName>
</protein>
<evidence type="ECO:0000313" key="2">
    <source>
        <dbReference type="EMBL" id="NYR16115.1"/>
    </source>
</evidence>
<dbReference type="OMA" id="CVICVGP"/>
<dbReference type="RefSeq" id="WP_011901699.1">
    <property type="nucleotide sequence ID" value="NZ_JAAVJF010000004.1"/>
</dbReference>
<reference evidence="2 3" key="1">
    <citation type="journal article" date="2020" name="Nat. Commun.">
        <title>The structures of two archaeal type IV pili illuminate evolutionary relationships.</title>
        <authorList>
            <person name="Wang F."/>
            <person name="Baquero D.P."/>
            <person name="Su Z."/>
            <person name="Beltran L.C."/>
            <person name="Prangishvili D."/>
            <person name="Krupovic M."/>
            <person name="Egelman E.H."/>
        </authorList>
    </citation>
    <scope>NUCLEOTIDE SEQUENCE [LARGE SCALE GENOMIC DNA]</scope>
    <source>
        <strain evidence="2 3">2GA</strain>
    </source>
</reference>
<dbReference type="EMBL" id="JAAVJF010000004">
    <property type="protein sequence ID" value="NYR16115.1"/>
    <property type="molecule type" value="Genomic_DNA"/>
</dbReference>
<proteinExistence type="predicted"/>
<name>A0A7L4PAW8_9CREN</name>
<evidence type="ECO:0000313" key="3">
    <source>
        <dbReference type="Proteomes" id="UP000554766"/>
    </source>
</evidence>
<dbReference type="GO" id="GO:0033014">
    <property type="term" value="P:tetrapyrrole biosynthetic process"/>
    <property type="evidence" value="ECO:0007669"/>
    <property type="project" value="InterPro"/>
</dbReference>
<accession>A0A7L4PAW8</accession>
<dbReference type="Pfam" id="PF02602">
    <property type="entry name" value="HEM4"/>
    <property type="match status" value="1"/>
</dbReference>
<dbReference type="AlphaFoldDB" id="A0A7L4PAW8"/>
<keyword evidence="3" id="KW-1185">Reference proteome</keyword>
<organism evidence="2 3">
    <name type="scientific">Pyrobaculum arsenaticum</name>
    <dbReference type="NCBI Taxonomy" id="121277"/>
    <lineage>
        <taxon>Archaea</taxon>
        <taxon>Thermoproteota</taxon>
        <taxon>Thermoprotei</taxon>
        <taxon>Thermoproteales</taxon>
        <taxon>Thermoproteaceae</taxon>
        <taxon>Pyrobaculum</taxon>
    </lineage>
</organism>
<dbReference type="Proteomes" id="UP000554766">
    <property type="component" value="Unassembled WGS sequence"/>
</dbReference>
<comment type="caution">
    <text evidence="2">The sequence shown here is derived from an EMBL/GenBank/DDBJ whole genome shotgun (WGS) entry which is preliminary data.</text>
</comment>
<feature type="domain" description="Tetrapyrrole biosynthesis uroporphyrinogen III synthase" evidence="1">
    <location>
        <begin position="39"/>
        <end position="202"/>
    </location>
</feature>
<dbReference type="InterPro" id="IPR003754">
    <property type="entry name" value="4pyrrol_synth_uPrphyn_synth"/>
</dbReference>
<dbReference type="GeneID" id="5054703"/>